<reference evidence="2 3" key="1">
    <citation type="journal article" date="2018" name="Evol. Lett.">
        <title>Horizontal gene cluster transfer increased hallucinogenic mushroom diversity.</title>
        <authorList>
            <person name="Reynolds H.T."/>
            <person name="Vijayakumar V."/>
            <person name="Gluck-Thaler E."/>
            <person name="Korotkin H.B."/>
            <person name="Matheny P.B."/>
            <person name="Slot J.C."/>
        </authorList>
    </citation>
    <scope>NUCLEOTIDE SEQUENCE [LARGE SCALE GENOMIC DNA]</scope>
    <source>
        <strain evidence="2 3">SRW20</strain>
    </source>
</reference>
<dbReference type="EMBL" id="NHYE01001227">
    <property type="protein sequence ID" value="PPQ97539.1"/>
    <property type="molecule type" value="Genomic_DNA"/>
</dbReference>
<evidence type="ECO:0000313" key="3">
    <source>
        <dbReference type="Proteomes" id="UP000284706"/>
    </source>
</evidence>
<feature type="region of interest" description="Disordered" evidence="1">
    <location>
        <begin position="1"/>
        <end position="46"/>
    </location>
</feature>
<gene>
    <name evidence="2" type="ORF">CVT26_002415</name>
</gene>
<evidence type="ECO:0000313" key="2">
    <source>
        <dbReference type="EMBL" id="PPQ97539.1"/>
    </source>
</evidence>
<protein>
    <submittedName>
        <fullName evidence="2">Uncharacterized protein</fullName>
    </submittedName>
</protein>
<name>A0A409Y3G5_9AGAR</name>
<proteinExistence type="predicted"/>
<dbReference type="Proteomes" id="UP000284706">
    <property type="component" value="Unassembled WGS sequence"/>
</dbReference>
<accession>A0A409Y3G5</accession>
<comment type="caution">
    <text evidence="2">The sequence shown here is derived from an EMBL/GenBank/DDBJ whole genome shotgun (WGS) entry which is preliminary data.</text>
</comment>
<organism evidence="2 3">
    <name type="scientific">Gymnopilus dilepis</name>
    <dbReference type="NCBI Taxonomy" id="231916"/>
    <lineage>
        <taxon>Eukaryota</taxon>
        <taxon>Fungi</taxon>
        <taxon>Dikarya</taxon>
        <taxon>Basidiomycota</taxon>
        <taxon>Agaricomycotina</taxon>
        <taxon>Agaricomycetes</taxon>
        <taxon>Agaricomycetidae</taxon>
        <taxon>Agaricales</taxon>
        <taxon>Agaricineae</taxon>
        <taxon>Hymenogastraceae</taxon>
        <taxon>Gymnopilus</taxon>
    </lineage>
</organism>
<feature type="region of interest" description="Disordered" evidence="1">
    <location>
        <begin position="65"/>
        <end position="105"/>
    </location>
</feature>
<evidence type="ECO:0000256" key="1">
    <source>
        <dbReference type="SAM" id="MobiDB-lite"/>
    </source>
</evidence>
<dbReference type="AlphaFoldDB" id="A0A409Y3G5"/>
<sequence length="158" mass="16648">MSDTQVHNASDAGEATQMPATRKLLSTPRRISGASQDEIESIYSSLPPSAQNQLKAEILGPASFEGAGGLTAVEPPKRRPGWPSTGSNPKEKEHHNHPPVQTSLDSLAASVKDLQGRQAAAELKLEKMADSKAVKVLHVNIAAAQSTSSPDFGYSLAP</sequence>
<dbReference type="InParanoid" id="A0A409Y3G5"/>
<keyword evidence="3" id="KW-1185">Reference proteome</keyword>